<evidence type="ECO:0000313" key="10">
    <source>
        <dbReference type="Proteomes" id="UP000818624"/>
    </source>
</evidence>
<evidence type="ECO:0000256" key="2">
    <source>
        <dbReference type="ARBA" id="ARBA00008283"/>
    </source>
</evidence>
<evidence type="ECO:0000256" key="1">
    <source>
        <dbReference type="ARBA" id="ARBA00004123"/>
    </source>
</evidence>
<dbReference type="Gene3D" id="3.40.50.10130">
    <property type="match status" value="1"/>
</dbReference>
<feature type="compositionally biased region" description="Basic and acidic residues" evidence="7">
    <location>
        <begin position="244"/>
        <end position="254"/>
    </location>
</feature>
<dbReference type="EMBL" id="CP046235">
    <property type="protein sequence ID" value="WFD47259.1"/>
    <property type="molecule type" value="Genomic_DNA"/>
</dbReference>
<keyword evidence="9" id="KW-0540">Nuclease</keyword>
<organism evidence="9 10">
    <name type="scientific">Malassezia furfur</name>
    <name type="common">Pityriasis versicolor infection agent</name>
    <name type="synonym">Pityrosporum furfur</name>
    <dbReference type="NCBI Taxonomy" id="55194"/>
    <lineage>
        <taxon>Eukaryota</taxon>
        <taxon>Fungi</taxon>
        <taxon>Dikarya</taxon>
        <taxon>Basidiomycota</taxon>
        <taxon>Ustilaginomycotina</taxon>
        <taxon>Malasseziomycetes</taxon>
        <taxon>Malasseziales</taxon>
        <taxon>Malasseziaceae</taxon>
        <taxon>Malassezia</taxon>
    </lineage>
</organism>
<dbReference type="SUPFAM" id="SSF47781">
    <property type="entry name" value="RuvA domain 2-like"/>
    <property type="match status" value="1"/>
</dbReference>
<keyword evidence="5" id="KW-0234">DNA repair</keyword>
<dbReference type="InterPro" id="IPR010994">
    <property type="entry name" value="RuvA_2-like"/>
</dbReference>
<comment type="similarity">
    <text evidence="2">Belongs to the ERCC1/RAD10/SWI10 family.</text>
</comment>
<name>A0ABY8EQM1_MALFU</name>
<feature type="domain" description="ERCC1-like central" evidence="8">
    <location>
        <begin position="28"/>
        <end position="141"/>
    </location>
</feature>
<dbReference type="Pfam" id="PF03834">
    <property type="entry name" value="Rad10"/>
    <property type="match status" value="1"/>
</dbReference>
<evidence type="ECO:0000256" key="3">
    <source>
        <dbReference type="ARBA" id="ARBA00022763"/>
    </source>
</evidence>
<dbReference type="InterPro" id="IPR004579">
    <property type="entry name" value="ERCC1/RAD10/SWI10"/>
</dbReference>
<evidence type="ECO:0000259" key="8">
    <source>
        <dbReference type="Pfam" id="PF03834"/>
    </source>
</evidence>
<accession>A0ABY8EQM1</accession>
<evidence type="ECO:0000256" key="5">
    <source>
        <dbReference type="ARBA" id="ARBA00023204"/>
    </source>
</evidence>
<keyword evidence="10" id="KW-1185">Reference proteome</keyword>
<protein>
    <submittedName>
        <fullName evidence="9">SsDNA endonuclease and repair protein rad10</fullName>
    </submittedName>
</protein>
<gene>
    <name evidence="9" type="primary">RAD10</name>
    <name evidence="9" type="ORF">GLX27_001910</name>
</gene>
<dbReference type="CDD" id="cd22325">
    <property type="entry name" value="ERCC1_C-like"/>
    <property type="match status" value="1"/>
</dbReference>
<evidence type="ECO:0000313" key="9">
    <source>
        <dbReference type="EMBL" id="WFD47259.1"/>
    </source>
</evidence>
<dbReference type="NCBIfam" id="TIGR00597">
    <property type="entry name" value="rad10"/>
    <property type="match status" value="1"/>
</dbReference>
<dbReference type="Pfam" id="PF14520">
    <property type="entry name" value="HHH_5"/>
    <property type="match status" value="1"/>
</dbReference>
<keyword evidence="4" id="KW-0238">DNA-binding</keyword>
<dbReference type="InterPro" id="IPR011335">
    <property type="entry name" value="Restrct_endonuc-II-like"/>
</dbReference>
<dbReference type="Proteomes" id="UP000818624">
    <property type="component" value="Chromosome 2"/>
</dbReference>
<feature type="region of interest" description="Disordered" evidence="7">
    <location>
        <begin position="232"/>
        <end position="292"/>
    </location>
</feature>
<dbReference type="PANTHER" id="PTHR12749">
    <property type="entry name" value="EXCISION REPAIR CROSS-COMPLEMENTING 1 ERCC1"/>
    <property type="match status" value="1"/>
</dbReference>
<keyword evidence="9" id="KW-0378">Hydrolase</keyword>
<reference evidence="9 10" key="1">
    <citation type="journal article" date="2020" name="Elife">
        <title>Loss of centromere function drives karyotype evolution in closely related Malassezia species.</title>
        <authorList>
            <person name="Sankaranarayanan S.R."/>
            <person name="Ianiri G."/>
            <person name="Coelho M.A."/>
            <person name="Reza M.H."/>
            <person name="Thimmappa B.C."/>
            <person name="Ganguly P."/>
            <person name="Vadnala R.N."/>
            <person name="Sun S."/>
            <person name="Siddharthan R."/>
            <person name="Tellgren-Roth C."/>
            <person name="Dawson T.L."/>
            <person name="Heitman J."/>
            <person name="Sanyal K."/>
        </authorList>
    </citation>
    <scope>NUCLEOTIDE SEQUENCE [LARGE SCALE GENOMIC DNA]</scope>
    <source>
        <strain evidence="9">CBS14141</strain>
    </source>
</reference>
<dbReference type="InterPro" id="IPR047260">
    <property type="entry name" value="ERCC1-like_central_dom"/>
</dbReference>
<dbReference type="SUPFAM" id="SSF52980">
    <property type="entry name" value="Restriction endonuclease-like"/>
    <property type="match status" value="1"/>
</dbReference>
<dbReference type="PANTHER" id="PTHR12749:SF0">
    <property type="entry name" value="DNA EXCISION REPAIR PROTEIN ERCC-1"/>
    <property type="match status" value="1"/>
</dbReference>
<evidence type="ECO:0000256" key="6">
    <source>
        <dbReference type="ARBA" id="ARBA00023242"/>
    </source>
</evidence>
<evidence type="ECO:0000256" key="7">
    <source>
        <dbReference type="SAM" id="MobiDB-lite"/>
    </source>
</evidence>
<sequence>MAQAREDASPQRARPHPLIRGAQASSNSILVNSCQRGNPILQHIKGVAWEYADIVPDYQVGLSSGVLFLSLRYFRLHPEYIHMRIQKLAHMYTLRVLLVLCDVTDHQQAIKELTKIALVNRMVLLVAWTQEEAARYLETYKAFEQRPPDLIRTRVGETYSSQLAAVLTSVRGINKTDVMTLSTHIGSLADMARAPPEKLAMLPGMGEVKVDNLTKAFRQAFRTDRVYRKPTGTAALRDAGPSRAVDDPTPRDADDPVEVADTPAEPAASDALQESEPGTLEGLPDNFESLPEEEQLRIAMELSVNGFM</sequence>
<dbReference type="GO" id="GO:0004519">
    <property type="term" value="F:endonuclease activity"/>
    <property type="evidence" value="ECO:0007669"/>
    <property type="project" value="UniProtKB-KW"/>
</dbReference>
<evidence type="ECO:0000256" key="4">
    <source>
        <dbReference type="ARBA" id="ARBA00023125"/>
    </source>
</evidence>
<proteinExistence type="inferred from homology"/>
<comment type="subcellular location">
    <subcellularLocation>
        <location evidence="1">Nucleus</location>
    </subcellularLocation>
</comment>
<dbReference type="Gene3D" id="1.10.150.20">
    <property type="entry name" value="5' to 3' exonuclease, C-terminal subdomain"/>
    <property type="match status" value="1"/>
</dbReference>
<keyword evidence="6" id="KW-0539">Nucleus</keyword>
<keyword evidence="3" id="KW-0227">DNA damage</keyword>
<keyword evidence="9" id="KW-0255">Endonuclease</keyword>